<feature type="region of interest" description="Disordered" evidence="1">
    <location>
        <begin position="61"/>
        <end position="101"/>
    </location>
</feature>
<evidence type="ECO:0000256" key="2">
    <source>
        <dbReference type="SAM" id="SignalP"/>
    </source>
</evidence>
<protein>
    <recommendedName>
        <fullName evidence="5">ErpL protein</fullName>
    </recommendedName>
</protein>
<geneLocation type="plasmid" evidence="3 4">
    <name>cp32-3</name>
</geneLocation>
<evidence type="ECO:0000313" key="3">
    <source>
        <dbReference type="EMBL" id="APT00284.1"/>
    </source>
</evidence>
<keyword evidence="4" id="KW-1185">Reference proteome</keyword>
<evidence type="ECO:0000313" key="4">
    <source>
        <dbReference type="Proteomes" id="UP000185516"/>
    </source>
</evidence>
<keyword evidence="2" id="KW-0732">Signal</keyword>
<dbReference type="PROSITE" id="PS51257">
    <property type="entry name" value="PROKAR_LIPOPROTEIN"/>
    <property type="match status" value="1"/>
</dbReference>
<evidence type="ECO:0008006" key="5">
    <source>
        <dbReference type="Google" id="ProtNLM"/>
    </source>
</evidence>
<dbReference type="RefSeq" id="WP_075552622.1">
    <property type="nucleotide sequence ID" value="NZ_CP015784.1"/>
</dbReference>
<evidence type="ECO:0000256" key="1">
    <source>
        <dbReference type="SAM" id="MobiDB-lite"/>
    </source>
</evidence>
<dbReference type="KEGG" id="bmay:A7X70_04970"/>
<gene>
    <name evidence="3" type="ORF">Bmayo_05655</name>
</gene>
<dbReference type="EMBL" id="CP015784">
    <property type="protein sequence ID" value="APT00284.1"/>
    <property type="molecule type" value="Genomic_DNA"/>
</dbReference>
<keyword evidence="3" id="KW-0614">Plasmid</keyword>
<organism evidence="3 4">
    <name type="scientific">Borreliella mayonii</name>
    <dbReference type="NCBI Taxonomy" id="1674146"/>
    <lineage>
        <taxon>Bacteria</taxon>
        <taxon>Pseudomonadati</taxon>
        <taxon>Spirochaetota</taxon>
        <taxon>Spirochaetia</taxon>
        <taxon>Spirochaetales</taxon>
        <taxon>Borreliaceae</taxon>
        <taxon>Borreliella</taxon>
    </lineage>
</organism>
<feature type="chain" id="PRO_5042166702" description="ErpL protein" evidence="2">
    <location>
        <begin position="25"/>
        <end position="264"/>
    </location>
</feature>
<dbReference type="AlphaFoldDB" id="A0AAC9PJS5"/>
<reference evidence="3 4" key="1">
    <citation type="journal article" date="2016" name="PLoS ONE">
        <title>Whole Genome Sequence and Comparative Genomics of the Novel Lyme Borreliosis Causing Pathogen, Borrelia mayonii.</title>
        <authorList>
            <person name="Kingry L.C."/>
            <person name="Batra D."/>
            <person name="Replogle A."/>
            <person name="Rowe L.A."/>
            <person name="Pritt B.S."/>
            <person name="Petersen J.M."/>
        </authorList>
    </citation>
    <scope>NUCLEOTIDE SEQUENCE [LARGE SCALE GENOMIC DNA]</scope>
    <source>
        <strain evidence="3 4">MN14-1420</strain>
    </source>
</reference>
<accession>A0AAC9PJS5</accession>
<feature type="compositionally biased region" description="Basic and acidic residues" evidence="1">
    <location>
        <begin position="88"/>
        <end position="100"/>
    </location>
</feature>
<feature type="compositionally biased region" description="Low complexity" evidence="1">
    <location>
        <begin position="73"/>
        <end position="85"/>
    </location>
</feature>
<feature type="signal peptide" evidence="2">
    <location>
        <begin position="1"/>
        <end position="24"/>
    </location>
</feature>
<proteinExistence type="predicted"/>
<name>A0AAC9PJS5_9SPIR</name>
<dbReference type="Proteomes" id="UP000185516">
    <property type="component" value="Plasmid cp32-3"/>
</dbReference>
<sequence>MNKKMKMFIICAVFALMISCKNYASGEDLKQNLKEQVEGFLDIKKEELFGGFEKPEAKVKPKAEELVQADEPQGQGEDQVVQGVVEDSESKKNGIDKNDQELQEEIEKEIKELKDKIDKADPKNISIRTYSGYEKKIKELKEKLEEKLKDEKDKEKFKNELETLEKTLKDKMEKRKKELEEVRKKFQEFKEQVDTATGVTYGQQVKGKGSIGFQAWQCAKNLGLSISNINSNTDELANKVIDDSLEKIEEELKSIEEESKNVKK</sequence>